<evidence type="ECO:0000313" key="1">
    <source>
        <dbReference type="EMBL" id="SPR97933.1"/>
    </source>
</evidence>
<dbReference type="InterPro" id="IPR029063">
    <property type="entry name" value="SAM-dependent_MTases_sf"/>
</dbReference>
<dbReference type="GO" id="GO:0032259">
    <property type="term" value="P:methylation"/>
    <property type="evidence" value="ECO:0007669"/>
    <property type="project" value="UniProtKB-KW"/>
</dbReference>
<protein>
    <submittedName>
        <fullName evidence="1">Methyltransferase type 11</fullName>
    </submittedName>
</protein>
<dbReference type="SUPFAM" id="SSF53335">
    <property type="entry name" value="S-adenosyl-L-methionine-dependent methyltransferases"/>
    <property type="match status" value="1"/>
</dbReference>
<organism evidence="1 2">
    <name type="scientific">Cupriavidus taiwanensis</name>
    <dbReference type="NCBI Taxonomy" id="164546"/>
    <lineage>
        <taxon>Bacteria</taxon>
        <taxon>Pseudomonadati</taxon>
        <taxon>Pseudomonadota</taxon>
        <taxon>Betaproteobacteria</taxon>
        <taxon>Burkholderiales</taxon>
        <taxon>Burkholderiaceae</taxon>
        <taxon>Cupriavidus</taxon>
    </lineage>
</organism>
<dbReference type="EMBL" id="OVTA01000016">
    <property type="protein sequence ID" value="SPR97933.1"/>
    <property type="molecule type" value="Genomic_DNA"/>
</dbReference>
<dbReference type="PANTHER" id="PTHR43861:SF5">
    <property type="entry name" value="BLL5978 PROTEIN"/>
    <property type="match status" value="1"/>
</dbReference>
<reference evidence="1 2" key="1">
    <citation type="submission" date="2018-01" db="EMBL/GenBank/DDBJ databases">
        <authorList>
            <person name="Gaut B.S."/>
            <person name="Morton B.R."/>
            <person name="Clegg M.T."/>
            <person name="Duvall M.R."/>
        </authorList>
    </citation>
    <scope>NUCLEOTIDE SEQUENCE [LARGE SCALE GENOMIC DNA]</scope>
    <source>
        <strain evidence="1">Cupriavidus taiwanensis cmp 52</strain>
    </source>
</reference>
<sequence length="372" mass="41611">MMTQSMERQSGAFECNVCAERHYSHTAMRGDGRRVLFCASCGMGMIENPPADTSVFYQDGYYGGTAHLEVGYADYAFTAEHALLWARLLVQALIGGGRVLDVGCADGFMLRGLGAAYETYGIEVNAHAAERARQGGVTIIGNDVLADLRRDEFRRHFDVITSIATFEHVLDLRGAFRACLEALKPEGVLIFEIPLMSQTRDNKDWLEGSYEHIYYPTVRGIETLLGTFPGYSFTGFESDIKGYSSTYIGAVASDPGVFARVEHLFRCMRQDTPSGLNEQESNVNVAYQVVHSFRPSPERILALPPLIEKTCSPRLLTHLMQLWYADCTDAANAEWYKTQAANWKASFDNLQDVHSKQTRYLQALEESKKTDE</sequence>
<dbReference type="CDD" id="cd02440">
    <property type="entry name" value="AdoMet_MTases"/>
    <property type="match status" value="1"/>
</dbReference>
<dbReference type="AlphaFoldDB" id="A0A375J1V5"/>
<evidence type="ECO:0000313" key="2">
    <source>
        <dbReference type="Proteomes" id="UP000256805"/>
    </source>
</evidence>
<accession>A0A375J1V5</accession>
<dbReference type="PANTHER" id="PTHR43861">
    <property type="entry name" value="TRANS-ACONITATE 2-METHYLTRANSFERASE-RELATED"/>
    <property type="match status" value="1"/>
</dbReference>
<dbReference type="Proteomes" id="UP000256805">
    <property type="component" value="Unassembled WGS sequence"/>
</dbReference>
<dbReference type="GO" id="GO:0008168">
    <property type="term" value="F:methyltransferase activity"/>
    <property type="evidence" value="ECO:0007669"/>
    <property type="project" value="UniProtKB-KW"/>
</dbReference>
<keyword evidence="1" id="KW-0808">Transferase</keyword>
<proteinExistence type="predicted"/>
<dbReference type="Pfam" id="PF13489">
    <property type="entry name" value="Methyltransf_23"/>
    <property type="match status" value="1"/>
</dbReference>
<name>A0A375J1V5_9BURK</name>
<keyword evidence="1" id="KW-0489">Methyltransferase</keyword>
<dbReference type="Gene3D" id="3.40.50.150">
    <property type="entry name" value="Vaccinia Virus protein VP39"/>
    <property type="match status" value="1"/>
</dbReference>
<gene>
    <name evidence="1" type="ORF">CBM2634_A230003</name>
</gene>